<accession>A0ABX9EDT8</accession>
<feature type="transmembrane region" description="Helical" evidence="7">
    <location>
        <begin position="107"/>
        <end position="134"/>
    </location>
</feature>
<feature type="transmembrane region" description="Helical" evidence="7">
    <location>
        <begin position="358"/>
        <end position="378"/>
    </location>
</feature>
<keyword evidence="4 7" id="KW-0812">Transmembrane</keyword>
<dbReference type="Pfam" id="PF05977">
    <property type="entry name" value="MFS_3"/>
    <property type="match status" value="1"/>
</dbReference>
<keyword evidence="6 7" id="KW-0472">Membrane</keyword>
<dbReference type="InterPro" id="IPR010290">
    <property type="entry name" value="TM_effector"/>
</dbReference>
<feature type="transmembrane region" description="Helical" evidence="7">
    <location>
        <begin position="384"/>
        <end position="405"/>
    </location>
</feature>
<dbReference type="EMBL" id="QLTT01000003">
    <property type="protein sequence ID" value="RAS66917.1"/>
    <property type="molecule type" value="Genomic_DNA"/>
</dbReference>
<keyword evidence="9" id="KW-1185">Reference proteome</keyword>
<evidence type="ECO:0000256" key="2">
    <source>
        <dbReference type="ARBA" id="ARBA00022448"/>
    </source>
</evidence>
<feature type="transmembrane region" description="Helical" evidence="7">
    <location>
        <begin position="293"/>
        <end position="315"/>
    </location>
</feature>
<feature type="transmembrane region" description="Helical" evidence="7">
    <location>
        <begin position="226"/>
        <end position="249"/>
    </location>
</feature>
<feature type="transmembrane region" description="Helical" evidence="7">
    <location>
        <begin position="146"/>
        <end position="166"/>
    </location>
</feature>
<evidence type="ECO:0000256" key="7">
    <source>
        <dbReference type="SAM" id="Phobius"/>
    </source>
</evidence>
<evidence type="ECO:0000256" key="5">
    <source>
        <dbReference type="ARBA" id="ARBA00022989"/>
    </source>
</evidence>
<evidence type="ECO:0000256" key="1">
    <source>
        <dbReference type="ARBA" id="ARBA00004651"/>
    </source>
</evidence>
<feature type="transmembrane region" description="Helical" evidence="7">
    <location>
        <begin position="48"/>
        <end position="69"/>
    </location>
</feature>
<evidence type="ECO:0000313" key="8">
    <source>
        <dbReference type="EMBL" id="RAS66917.1"/>
    </source>
</evidence>
<keyword evidence="2" id="KW-0813">Transport</keyword>
<comment type="caution">
    <text evidence="8">The sequence shown here is derived from an EMBL/GenBank/DDBJ whole genome shotgun (WGS) entry which is preliminary data.</text>
</comment>
<dbReference type="Gene3D" id="1.20.1250.20">
    <property type="entry name" value="MFS general substrate transporter like domains"/>
    <property type="match status" value="1"/>
</dbReference>
<evidence type="ECO:0000256" key="4">
    <source>
        <dbReference type="ARBA" id="ARBA00022692"/>
    </source>
</evidence>
<feature type="transmembrane region" description="Helical" evidence="7">
    <location>
        <begin position="172"/>
        <end position="192"/>
    </location>
</feature>
<keyword evidence="5 7" id="KW-1133">Transmembrane helix</keyword>
<dbReference type="InterPro" id="IPR036259">
    <property type="entry name" value="MFS_trans_sf"/>
</dbReference>
<keyword evidence="3" id="KW-1003">Cell membrane</keyword>
<organism evidence="8 9">
    <name type="scientific">Lentzea atacamensis</name>
    <dbReference type="NCBI Taxonomy" id="531938"/>
    <lineage>
        <taxon>Bacteria</taxon>
        <taxon>Bacillati</taxon>
        <taxon>Actinomycetota</taxon>
        <taxon>Actinomycetes</taxon>
        <taxon>Pseudonocardiales</taxon>
        <taxon>Pseudonocardiaceae</taxon>
        <taxon>Lentzea</taxon>
    </lineage>
</organism>
<name>A0ABX9EDT8_9PSEU</name>
<evidence type="ECO:0000313" key="9">
    <source>
        <dbReference type="Proteomes" id="UP000248714"/>
    </source>
</evidence>
<dbReference type="SUPFAM" id="SSF103473">
    <property type="entry name" value="MFS general substrate transporter"/>
    <property type="match status" value="1"/>
</dbReference>
<reference evidence="8 9" key="1">
    <citation type="submission" date="2018-06" db="EMBL/GenBank/DDBJ databases">
        <title>Genomic Encyclopedia of Type Strains, Phase IV (KMG-IV): sequencing the most valuable type-strain genomes for metagenomic binning, comparative biology and taxonomic classification.</title>
        <authorList>
            <person name="Goeker M."/>
        </authorList>
    </citation>
    <scope>NUCLEOTIDE SEQUENCE [LARGE SCALE GENOMIC DNA]</scope>
    <source>
        <strain evidence="8 9">DSM 45479</strain>
    </source>
</reference>
<gene>
    <name evidence="8" type="ORF">C8D87_103256</name>
</gene>
<dbReference type="CDD" id="cd06173">
    <property type="entry name" value="MFS_MefA_like"/>
    <property type="match status" value="1"/>
</dbReference>
<sequence length="416" mass="42690">MGITESIDASKRDFSRYLTARVLSVAGAVVSAVALPVLVYQLTGSAGWTAAVTAAEALPYLVFGLLAGALADRLDRRKMMVALDFAVAGVLLSVPLAWAAGGLSAPHVVVVAFATQTAFVFFDAANFGALPALVGKEKLTAAYSTLFGRTTVVELVVPGITGLLVAVVAPAALLAVNALTAVGSALLLRGIASSMANPRPVRGAGEIVSDVREGLRFLWREPIVRTLTLVGATHSVGSGAWMALLVPFADRVLGVAPRGDVRLAALFSCWGVGAIIASRLLPRLAERLGNARLALTALPLSLLGGLFVLASGHWLLMCVAAVYWGAAQAVVVINGITYRQQVCPEEMQSRVNTTARMLAWGLGQPLGAALAGTVSVAVGDPRAGLAAGVAVVAAGVAMAWVTPVLRRAASASTSGR</sequence>
<feature type="transmembrane region" description="Helical" evidence="7">
    <location>
        <begin position="321"/>
        <end position="338"/>
    </location>
</feature>
<dbReference type="PANTHER" id="PTHR23513:SF6">
    <property type="entry name" value="MAJOR FACILITATOR SUPERFAMILY ASSOCIATED DOMAIN-CONTAINING PROTEIN"/>
    <property type="match status" value="1"/>
</dbReference>
<proteinExistence type="predicted"/>
<protein>
    <submittedName>
        <fullName evidence="8">MFS family arabinose efflux permease</fullName>
    </submittedName>
</protein>
<dbReference type="RefSeq" id="WP_112227267.1">
    <property type="nucleotide sequence ID" value="NZ_QLTT01000003.1"/>
</dbReference>
<comment type="subcellular location">
    <subcellularLocation>
        <location evidence="1">Cell membrane</location>
        <topology evidence="1">Multi-pass membrane protein</topology>
    </subcellularLocation>
</comment>
<feature type="transmembrane region" description="Helical" evidence="7">
    <location>
        <begin position="81"/>
        <end position="101"/>
    </location>
</feature>
<dbReference type="Proteomes" id="UP000248714">
    <property type="component" value="Unassembled WGS sequence"/>
</dbReference>
<evidence type="ECO:0000256" key="6">
    <source>
        <dbReference type="ARBA" id="ARBA00023136"/>
    </source>
</evidence>
<feature type="transmembrane region" description="Helical" evidence="7">
    <location>
        <begin position="261"/>
        <end position="281"/>
    </location>
</feature>
<dbReference type="PANTHER" id="PTHR23513">
    <property type="entry name" value="INTEGRAL MEMBRANE EFFLUX PROTEIN-RELATED"/>
    <property type="match status" value="1"/>
</dbReference>
<evidence type="ECO:0000256" key="3">
    <source>
        <dbReference type="ARBA" id="ARBA00022475"/>
    </source>
</evidence>
<feature type="transmembrane region" description="Helical" evidence="7">
    <location>
        <begin position="20"/>
        <end position="42"/>
    </location>
</feature>